<evidence type="ECO:0000313" key="1">
    <source>
        <dbReference type="EMBL" id="MDL5034312.1"/>
    </source>
</evidence>
<dbReference type="EMBL" id="JASVDS010000008">
    <property type="protein sequence ID" value="MDL5034312.1"/>
    <property type="molecule type" value="Genomic_DNA"/>
</dbReference>
<name>A0ABT7LN60_9BURK</name>
<comment type="caution">
    <text evidence="1">The sequence shown here is derived from an EMBL/GenBank/DDBJ whole genome shotgun (WGS) entry which is preliminary data.</text>
</comment>
<dbReference type="RefSeq" id="WP_285984388.1">
    <property type="nucleotide sequence ID" value="NZ_JASVDS010000008.1"/>
</dbReference>
<proteinExistence type="predicted"/>
<evidence type="ECO:0000313" key="2">
    <source>
        <dbReference type="Proteomes" id="UP001238603"/>
    </source>
</evidence>
<keyword evidence="2" id="KW-1185">Reference proteome</keyword>
<dbReference type="Proteomes" id="UP001238603">
    <property type="component" value="Unassembled WGS sequence"/>
</dbReference>
<sequence length="101" mass="11021">MSEDRHHQRVVLDTIRRRIDSLTEIQALLDTAAEALGRAVMISESGCRPNTPEPLKSALVDLSQRSAAARVNCLQVTHKQQRSYADQLIVVAGATPPGSTM</sequence>
<accession>A0ABT7LN60</accession>
<reference evidence="1 2" key="1">
    <citation type="submission" date="2023-06" db="EMBL/GenBank/DDBJ databases">
        <title>Pelomonas sp. APW6 16S ribosomal RNA gene genome sequencing and assembly.</title>
        <authorList>
            <person name="Woo H."/>
        </authorList>
    </citation>
    <scope>NUCLEOTIDE SEQUENCE [LARGE SCALE GENOMIC DNA]</scope>
    <source>
        <strain evidence="1 2">APW6</strain>
    </source>
</reference>
<protein>
    <submittedName>
        <fullName evidence="1">Uncharacterized protein</fullName>
    </submittedName>
</protein>
<organism evidence="1 2">
    <name type="scientific">Roseateles subflavus</name>
    <dbReference type="NCBI Taxonomy" id="3053353"/>
    <lineage>
        <taxon>Bacteria</taxon>
        <taxon>Pseudomonadati</taxon>
        <taxon>Pseudomonadota</taxon>
        <taxon>Betaproteobacteria</taxon>
        <taxon>Burkholderiales</taxon>
        <taxon>Sphaerotilaceae</taxon>
        <taxon>Roseateles</taxon>
    </lineage>
</organism>
<gene>
    <name evidence="1" type="ORF">QRD43_20590</name>
</gene>